<gene>
    <name evidence="3" type="ORF">K8089_11230</name>
</gene>
<keyword evidence="1" id="KW-0472">Membrane</keyword>
<feature type="transmembrane region" description="Helical" evidence="1">
    <location>
        <begin position="107"/>
        <end position="123"/>
    </location>
</feature>
<dbReference type="InterPro" id="IPR017850">
    <property type="entry name" value="Alkaline_phosphatase_core_sf"/>
</dbReference>
<dbReference type="SUPFAM" id="SSF53649">
    <property type="entry name" value="Alkaline phosphatase-like"/>
    <property type="match status" value="1"/>
</dbReference>
<dbReference type="InterPro" id="IPR000917">
    <property type="entry name" value="Sulfatase_N"/>
</dbReference>
<dbReference type="AlphaFoldDB" id="A0A9X1QXB4"/>
<dbReference type="EMBL" id="JAIRBA010000022">
    <property type="protein sequence ID" value="MCG2419596.1"/>
    <property type="molecule type" value="Genomic_DNA"/>
</dbReference>
<keyword evidence="3" id="KW-0378">Hydrolase</keyword>
<feature type="transmembrane region" description="Helical" evidence="1">
    <location>
        <begin position="81"/>
        <end position="101"/>
    </location>
</feature>
<name>A0A9X1QXB4_9FLAO</name>
<feature type="domain" description="Sulfatase N-terminal" evidence="2">
    <location>
        <begin position="213"/>
        <end position="396"/>
    </location>
</feature>
<evidence type="ECO:0000259" key="2">
    <source>
        <dbReference type="Pfam" id="PF00884"/>
    </source>
</evidence>
<reference evidence="3" key="1">
    <citation type="submission" date="2021-09" db="EMBL/GenBank/DDBJ databases">
        <title>Genome of Aequorivita sp. strain F47161.</title>
        <authorList>
            <person name="Wang Y."/>
        </authorList>
    </citation>
    <scope>NUCLEOTIDE SEQUENCE</scope>
    <source>
        <strain evidence="3">F47161</strain>
    </source>
</reference>
<keyword evidence="4" id="KW-1185">Reference proteome</keyword>
<dbReference type="RefSeq" id="WP_237603384.1">
    <property type="nucleotide sequence ID" value="NZ_JAIRBA010000022.1"/>
</dbReference>
<feature type="transmembrane region" description="Helical" evidence="1">
    <location>
        <begin position="20"/>
        <end position="36"/>
    </location>
</feature>
<evidence type="ECO:0000313" key="4">
    <source>
        <dbReference type="Proteomes" id="UP001139461"/>
    </source>
</evidence>
<organism evidence="3 4">
    <name type="scientific">Aequorivita vitellina</name>
    <dbReference type="NCBI Taxonomy" id="2874475"/>
    <lineage>
        <taxon>Bacteria</taxon>
        <taxon>Pseudomonadati</taxon>
        <taxon>Bacteroidota</taxon>
        <taxon>Flavobacteriia</taxon>
        <taxon>Flavobacteriales</taxon>
        <taxon>Flavobacteriaceae</taxon>
        <taxon>Aequorivita</taxon>
    </lineage>
</organism>
<sequence length="493" mass="57217">MKPKSSFLKKHFQNISKSPIVIALGVGLYPLVFYYSRNFGMINSWEQFGYFILLFLLLPTVFFAVLTQVSKLSFAAKWKKYLLPFFSVFLFLFYVKIILYADIQRKIILGIFILSVLVAYFLHKHFKKWIFLQLILAVIGFIGLVPTLLKYLNYSSNWTQQPDNIETVVFKKKPNIYYIQPDGYASFSEMQSDFYQVDNSDFNNFLAENGFKNYSNFRSNYITTISSNSATFMMKHHYYDNGKDYSEMLNARKNIITENPVLSIFKNNGYKTHFITEHPYLMVNRPKVGFNYTNFDYSEIPYISTGFKVKREVFPDLEKAIAAKNEDGNFFFIEIFEPSHVSTTKAASKGKETERKEWIDRLQVANAKIKKMVNLISEKDPEALIMIMADHGGFVGLDYTLQVYTKTSNPEIIYTTFGAMLAIKWPNGEAPEIDSHLKSCVNTFRILFSYLGDDNKYLEHLQEDSSYLILKDGTEAGVYKYIDENGNIIFSKL</sequence>
<accession>A0A9X1QXB4</accession>
<feature type="transmembrane region" description="Helical" evidence="1">
    <location>
        <begin position="130"/>
        <end position="152"/>
    </location>
</feature>
<dbReference type="GO" id="GO:0016787">
    <property type="term" value="F:hydrolase activity"/>
    <property type="evidence" value="ECO:0007669"/>
    <property type="project" value="UniProtKB-KW"/>
</dbReference>
<dbReference type="Pfam" id="PF00884">
    <property type="entry name" value="Sulfatase"/>
    <property type="match status" value="1"/>
</dbReference>
<dbReference type="Proteomes" id="UP001139461">
    <property type="component" value="Unassembled WGS sequence"/>
</dbReference>
<keyword evidence="1" id="KW-0812">Transmembrane</keyword>
<dbReference type="Gene3D" id="3.40.720.10">
    <property type="entry name" value="Alkaline Phosphatase, subunit A"/>
    <property type="match status" value="1"/>
</dbReference>
<proteinExistence type="predicted"/>
<evidence type="ECO:0000256" key="1">
    <source>
        <dbReference type="SAM" id="Phobius"/>
    </source>
</evidence>
<keyword evidence="1" id="KW-1133">Transmembrane helix</keyword>
<feature type="transmembrane region" description="Helical" evidence="1">
    <location>
        <begin position="48"/>
        <end position="69"/>
    </location>
</feature>
<evidence type="ECO:0000313" key="3">
    <source>
        <dbReference type="EMBL" id="MCG2419596.1"/>
    </source>
</evidence>
<comment type="caution">
    <text evidence="3">The sequence shown here is derived from an EMBL/GenBank/DDBJ whole genome shotgun (WGS) entry which is preliminary data.</text>
</comment>
<protein>
    <submittedName>
        <fullName evidence="3">Sulfatase-like hydrolase/transferase</fullName>
    </submittedName>
</protein>